<dbReference type="EMBL" id="BDUF01000015">
    <property type="protein sequence ID" value="GAX89202.1"/>
    <property type="molecule type" value="Genomic_DNA"/>
</dbReference>
<dbReference type="AlphaFoldDB" id="A0A292YCI7"/>
<name>A0A292YCI7_9BACL</name>
<dbReference type="Proteomes" id="UP000217785">
    <property type="component" value="Unassembled WGS sequence"/>
</dbReference>
<feature type="compositionally biased region" description="Basic and acidic residues" evidence="1">
    <location>
        <begin position="165"/>
        <end position="178"/>
    </location>
</feature>
<proteinExistence type="predicted"/>
<accession>A0A292YCI7</accession>
<organism evidence="3 4">
    <name type="scientific">Effusibacillus lacus</name>
    <dbReference type="NCBI Taxonomy" id="1348429"/>
    <lineage>
        <taxon>Bacteria</taxon>
        <taxon>Bacillati</taxon>
        <taxon>Bacillota</taxon>
        <taxon>Bacilli</taxon>
        <taxon>Bacillales</taxon>
        <taxon>Alicyclobacillaceae</taxon>
        <taxon>Effusibacillus</taxon>
    </lineage>
</organism>
<feature type="region of interest" description="Disordered" evidence="1">
    <location>
        <begin position="165"/>
        <end position="191"/>
    </location>
</feature>
<keyword evidence="2" id="KW-0472">Membrane</keyword>
<gene>
    <name evidence="3" type="ORF">EFBL_0820</name>
</gene>
<evidence type="ECO:0000313" key="3">
    <source>
        <dbReference type="EMBL" id="GAX89202.1"/>
    </source>
</evidence>
<keyword evidence="2" id="KW-1133">Transmembrane helix</keyword>
<sequence>MKCADVQNSLWSGKRSPDIQEHIHTCFACQKESYEIQQIIGSLRSIEIPKPTRSLIPSPTMIKETVAANRKKPVFKLTKVAAAATVLLATATGVSLYGIQAADGLRNHQSTQEIPQSDVLTENTDKPKVEVRDGAGNREMLAAIQNYLAENTNPKEVKQIKIHEFVPKPKPEEPKSKPVQDPVDPEPKSEEPMVTGYVALEVELQPKSTSEKFTDSDGIQTKDVVLTKQSDQTWAVAAFDTEKGPNVRDRIQLYFDKDPKASGAKLVKVTDFQADPQTDQNIMTGKATLEVELEPNAKSSYQQGSNTRFLLLTRTQGVWDVMKVGTEPFTVDDAPPYYRDFEKVAQKLQGSIVDVQINTAVGPNFLDSITIKVEKNLTKTNPTFKPGDTVKIVYGDTLTQSLTIPQKGDRVVVHTAQTNPAISAGQEMWYGKLNYYFHQRDGKYYDYSGEVTVDPAKE</sequence>
<evidence type="ECO:0000313" key="4">
    <source>
        <dbReference type="Proteomes" id="UP000217785"/>
    </source>
</evidence>
<protein>
    <submittedName>
        <fullName evidence="3">Uncharacterized protein</fullName>
    </submittedName>
</protein>
<keyword evidence="2" id="KW-0812">Transmembrane</keyword>
<evidence type="ECO:0000256" key="2">
    <source>
        <dbReference type="SAM" id="Phobius"/>
    </source>
</evidence>
<evidence type="ECO:0000256" key="1">
    <source>
        <dbReference type="SAM" id="MobiDB-lite"/>
    </source>
</evidence>
<feature type="transmembrane region" description="Helical" evidence="2">
    <location>
        <begin position="80"/>
        <end position="99"/>
    </location>
</feature>
<keyword evidence="4" id="KW-1185">Reference proteome</keyword>
<reference evidence="4" key="1">
    <citation type="submission" date="2017-07" db="EMBL/GenBank/DDBJ databases">
        <title>Draft genome sequence of Effusibacillus lacus strain skLN1.</title>
        <authorList>
            <person name="Watanabe M."/>
            <person name="Kojima H."/>
            <person name="Fukui M."/>
        </authorList>
    </citation>
    <scope>NUCLEOTIDE SEQUENCE [LARGE SCALE GENOMIC DNA]</scope>
    <source>
        <strain evidence="4">skLN1</strain>
    </source>
</reference>
<dbReference type="RefSeq" id="WP_096180892.1">
    <property type="nucleotide sequence ID" value="NZ_BDUF01000015.1"/>
</dbReference>
<dbReference type="OrthoDB" id="2380065at2"/>
<comment type="caution">
    <text evidence="3">The sequence shown here is derived from an EMBL/GenBank/DDBJ whole genome shotgun (WGS) entry which is preliminary data.</text>
</comment>